<protein>
    <submittedName>
        <fullName evidence="2">Uncharacterized protein</fullName>
    </submittedName>
</protein>
<name>A0ABW4NHW2_9SPHN</name>
<proteinExistence type="predicted"/>
<reference evidence="3" key="1">
    <citation type="journal article" date="2019" name="Int. J. Syst. Evol. Microbiol.">
        <title>The Global Catalogue of Microorganisms (GCM) 10K type strain sequencing project: providing services to taxonomists for standard genome sequencing and annotation.</title>
        <authorList>
            <consortium name="The Broad Institute Genomics Platform"/>
            <consortium name="The Broad Institute Genome Sequencing Center for Infectious Disease"/>
            <person name="Wu L."/>
            <person name="Ma J."/>
        </authorList>
    </citation>
    <scope>NUCLEOTIDE SEQUENCE [LARGE SCALE GENOMIC DNA]</scope>
    <source>
        <strain evidence="3">Q85</strain>
    </source>
</reference>
<keyword evidence="1" id="KW-0472">Membrane</keyword>
<gene>
    <name evidence="2" type="ORF">ACFSC3_19005</name>
</gene>
<keyword evidence="3" id="KW-1185">Reference proteome</keyword>
<dbReference type="RefSeq" id="WP_380941760.1">
    <property type="nucleotide sequence ID" value="NZ_JBHUFC010000024.1"/>
</dbReference>
<organism evidence="2 3">
    <name type="scientific">Sphingomonas floccifaciens</name>
    <dbReference type="NCBI Taxonomy" id="1844115"/>
    <lineage>
        <taxon>Bacteria</taxon>
        <taxon>Pseudomonadati</taxon>
        <taxon>Pseudomonadota</taxon>
        <taxon>Alphaproteobacteria</taxon>
        <taxon>Sphingomonadales</taxon>
        <taxon>Sphingomonadaceae</taxon>
        <taxon>Sphingomonas</taxon>
    </lineage>
</organism>
<accession>A0ABW4NHW2</accession>
<evidence type="ECO:0000313" key="2">
    <source>
        <dbReference type="EMBL" id="MFD1789649.1"/>
    </source>
</evidence>
<comment type="caution">
    <text evidence="2">The sequence shown here is derived from an EMBL/GenBank/DDBJ whole genome shotgun (WGS) entry which is preliminary data.</text>
</comment>
<evidence type="ECO:0000313" key="3">
    <source>
        <dbReference type="Proteomes" id="UP001597283"/>
    </source>
</evidence>
<evidence type="ECO:0000256" key="1">
    <source>
        <dbReference type="SAM" id="Phobius"/>
    </source>
</evidence>
<dbReference type="Proteomes" id="UP001597283">
    <property type="component" value="Unassembled WGS sequence"/>
</dbReference>
<sequence>MTSQPPPSRYRVVEEGRRLVVIDTRTGESATRGRDALPERVPLGPERIAFDGRAVLVTRPFYDDKGPRRLVLDEGTAAWLENARSLAIGGVVLAVVLTIFIPSLMALFVIGAVALANGRTRATLRSYATSWLDRYETDPT</sequence>
<dbReference type="EMBL" id="JBHUFC010000024">
    <property type="protein sequence ID" value="MFD1789649.1"/>
    <property type="molecule type" value="Genomic_DNA"/>
</dbReference>
<feature type="transmembrane region" description="Helical" evidence="1">
    <location>
        <begin position="86"/>
        <end position="116"/>
    </location>
</feature>
<keyword evidence="1" id="KW-0812">Transmembrane</keyword>
<keyword evidence="1" id="KW-1133">Transmembrane helix</keyword>